<name>X5MH29_9HYPH</name>
<dbReference type="InterPro" id="IPR016155">
    <property type="entry name" value="Mopterin_synth/thiamin_S_b"/>
</dbReference>
<dbReference type="EMBL" id="HG966617">
    <property type="protein sequence ID" value="CDO60909.1"/>
    <property type="molecule type" value="Genomic_DNA"/>
</dbReference>
<gene>
    <name evidence="1" type="ORF">BN1012_Phect2696</name>
</gene>
<protein>
    <submittedName>
        <fullName evidence="1">Thiazole biosynthesis protein ThiG</fullName>
    </submittedName>
</protein>
<dbReference type="STRING" id="1458461.BN1012_Phect2696"/>
<evidence type="ECO:0000313" key="1">
    <source>
        <dbReference type="EMBL" id="CDO60909.1"/>
    </source>
</evidence>
<dbReference type="InterPro" id="IPR010035">
    <property type="entry name" value="Thi_S"/>
</dbReference>
<organism evidence="1 2">
    <name type="scientific">Candidatus Phaeomarinibacter ectocarpi</name>
    <dbReference type="NCBI Taxonomy" id="1458461"/>
    <lineage>
        <taxon>Bacteria</taxon>
        <taxon>Pseudomonadati</taxon>
        <taxon>Pseudomonadota</taxon>
        <taxon>Alphaproteobacteria</taxon>
        <taxon>Hyphomicrobiales</taxon>
        <taxon>Parvibaculaceae</taxon>
        <taxon>Candidatus Phaeomarinibacter</taxon>
    </lineage>
</organism>
<dbReference type="Proteomes" id="UP000032160">
    <property type="component" value="Chromosome I"/>
</dbReference>
<evidence type="ECO:0000313" key="2">
    <source>
        <dbReference type="Proteomes" id="UP000032160"/>
    </source>
</evidence>
<dbReference type="NCBIfam" id="TIGR01683">
    <property type="entry name" value="thiS"/>
    <property type="match status" value="1"/>
</dbReference>
<dbReference type="InterPro" id="IPR012675">
    <property type="entry name" value="Beta-grasp_dom_sf"/>
</dbReference>
<keyword evidence="2" id="KW-1185">Reference proteome</keyword>
<dbReference type="Gene3D" id="3.10.20.30">
    <property type="match status" value="1"/>
</dbReference>
<accession>X5MH29</accession>
<dbReference type="InterPro" id="IPR003749">
    <property type="entry name" value="ThiS/MoaD-like"/>
</dbReference>
<dbReference type="PANTHER" id="PTHR34472:SF1">
    <property type="entry name" value="SULFUR CARRIER PROTEIN THIS"/>
    <property type="match status" value="1"/>
</dbReference>
<reference evidence="1 2" key="1">
    <citation type="journal article" date="2014" name="Front. Genet.">
        <title>Genome and metabolic network of "Candidatus Phaeomarinobacter ectocarpi" Ec32, a new candidate genus of Alphaproteobacteria frequently associated with brown algae.</title>
        <authorList>
            <person name="Dittami S.M."/>
            <person name="Barbeyron T."/>
            <person name="Boyen C."/>
            <person name="Cambefort J."/>
            <person name="Collet G."/>
            <person name="Delage L."/>
            <person name="Gobet A."/>
            <person name="Groisillier A."/>
            <person name="Leblanc C."/>
            <person name="Michel G."/>
            <person name="Scornet D."/>
            <person name="Siegel A."/>
            <person name="Tapia J.E."/>
            <person name="Tonon T."/>
        </authorList>
    </citation>
    <scope>NUCLEOTIDE SEQUENCE [LARGE SCALE GENOMIC DNA]</scope>
    <source>
        <strain evidence="1 2">Ec32</strain>
    </source>
</reference>
<dbReference type="AlphaFoldDB" id="X5MH29"/>
<dbReference type="PANTHER" id="PTHR34472">
    <property type="entry name" value="SULFUR CARRIER PROTEIN THIS"/>
    <property type="match status" value="1"/>
</dbReference>
<sequence length="62" mass="6596">MNGEARDVAPGTSVQGLLLLLGLEPTKIAVERNLEIVPKSQYEATILCDGDRIEIVQFVGGG</sequence>
<dbReference type="CDD" id="cd00565">
    <property type="entry name" value="Ubl_ThiS"/>
    <property type="match status" value="1"/>
</dbReference>
<dbReference type="KEGG" id="pect:BN1012_Phect2696"/>
<dbReference type="SUPFAM" id="SSF54285">
    <property type="entry name" value="MoaD/ThiS"/>
    <property type="match status" value="1"/>
</dbReference>
<dbReference type="HOGENOM" id="CLU_174611_3_0_5"/>
<proteinExistence type="predicted"/>
<dbReference type="Pfam" id="PF02597">
    <property type="entry name" value="ThiS"/>
    <property type="match status" value="1"/>
</dbReference>